<keyword evidence="3" id="KW-1185">Reference proteome</keyword>
<dbReference type="RefSeq" id="WP_045096861.1">
    <property type="nucleotide sequence ID" value="NZ_LN614827.1"/>
</dbReference>
<gene>
    <name evidence="2" type="ORF">LFA_3235</name>
</gene>
<evidence type="ECO:0000256" key="1">
    <source>
        <dbReference type="SAM" id="MobiDB-lite"/>
    </source>
</evidence>
<dbReference type="EMBL" id="LN614827">
    <property type="protein sequence ID" value="CEG58571.1"/>
    <property type="molecule type" value="Genomic_DNA"/>
</dbReference>
<dbReference type="OrthoDB" id="5646675at2"/>
<dbReference type="AlphaFoldDB" id="A0A098G9D4"/>
<evidence type="ECO:0000313" key="3">
    <source>
        <dbReference type="Proteomes" id="UP000032430"/>
    </source>
</evidence>
<organism evidence="2 3">
    <name type="scientific">Legionella fallonii LLAP-10</name>
    <dbReference type="NCBI Taxonomy" id="1212491"/>
    <lineage>
        <taxon>Bacteria</taxon>
        <taxon>Pseudomonadati</taxon>
        <taxon>Pseudomonadota</taxon>
        <taxon>Gammaproteobacteria</taxon>
        <taxon>Legionellales</taxon>
        <taxon>Legionellaceae</taxon>
        <taxon>Legionella</taxon>
    </lineage>
</organism>
<protein>
    <submittedName>
        <fullName evidence="2">Uncharacterized protein</fullName>
    </submittedName>
</protein>
<accession>A0A098G9D4</accession>
<sequence>MKDRYGRKFHRNEILNADLVGITEIKALDDFTAEELKEQAVLITDPDGRKRLYLFSELQEHFKASHYCRLVDPLTRQDIINQVPEFQPGIEFEQNAPHYNAHILDKHPEFIPLLKTYVKEILNINDKMAFIDTDKDDIFANKSEELDRFYQAVADMPPQKQDAFFSLFITNRTLYRTLTPRGELWTFPAKWIPNEHDPVEQNNYQWAIEFGKYSPYGQRNVLTGDAFSNPENACLHSWGMDVLYLLLEYHIGTNKPFQLFALETNESSYRMEEALRQRIKQQIAPGSLNPQKGQEAFKQAQEAANHNSEPEPIEPGDTLESTTTIAKLDKSCTQYMDYILAKLKREKGGNYPLPNELSSQNDSLSKKYKAVYELYVSLHQQGPLLDDDDRLDEFTNLYNQKNRQETIASHRDSFGIRLLNMVASILSLGIKNLITSYFTEGYYGFWNSRGANFNEDVSATLTKPLTINQ</sequence>
<feature type="region of interest" description="Disordered" evidence="1">
    <location>
        <begin position="286"/>
        <end position="319"/>
    </location>
</feature>
<dbReference type="Proteomes" id="UP000032430">
    <property type="component" value="Chromosome I"/>
</dbReference>
<proteinExistence type="predicted"/>
<reference evidence="3" key="1">
    <citation type="submission" date="2014-09" db="EMBL/GenBank/DDBJ databases">
        <authorList>
            <person name="Gomez-Valero L."/>
        </authorList>
    </citation>
    <scope>NUCLEOTIDE SEQUENCE [LARGE SCALE GENOMIC DNA]</scope>
    <source>
        <strain evidence="3">ATCC700992</strain>
    </source>
</reference>
<dbReference type="HOGENOM" id="CLU_582395_0_0_6"/>
<dbReference type="KEGG" id="lfa:LFA_3235"/>
<evidence type="ECO:0000313" key="2">
    <source>
        <dbReference type="EMBL" id="CEG58571.1"/>
    </source>
</evidence>
<name>A0A098G9D4_9GAMM</name>